<name>A0A1E3W9F9_9HYPH</name>
<feature type="compositionally biased region" description="Low complexity" evidence="1">
    <location>
        <begin position="43"/>
        <end position="77"/>
    </location>
</feature>
<protein>
    <submittedName>
        <fullName evidence="2">Uncharacterized protein</fullName>
    </submittedName>
</protein>
<dbReference type="AlphaFoldDB" id="A0A1E3W9F9"/>
<keyword evidence="3" id="KW-1185">Reference proteome</keyword>
<comment type="caution">
    <text evidence="2">The sequence shown here is derived from an EMBL/GenBank/DDBJ whole genome shotgun (WGS) entry which is preliminary data.</text>
</comment>
<reference evidence="2 3" key="1">
    <citation type="journal article" date="2016" name="Environ. Microbiol.">
        <title>New Methyloceanibacter diversity from North Sea sediments includes methanotroph containing solely the soluble methane monooxygenase.</title>
        <authorList>
            <person name="Vekeman B."/>
            <person name="Kerckhof F.M."/>
            <person name="Cremers G."/>
            <person name="de Vos P."/>
            <person name="Vandamme P."/>
            <person name="Boon N."/>
            <person name="Op den Camp H.J."/>
            <person name="Heylen K."/>
        </authorList>
    </citation>
    <scope>NUCLEOTIDE SEQUENCE [LARGE SCALE GENOMIC DNA]</scope>
    <source>
        <strain evidence="2 3">R-67177</strain>
    </source>
</reference>
<gene>
    <name evidence="2" type="ORF">AUC71_15390</name>
</gene>
<feature type="compositionally biased region" description="Basic and acidic residues" evidence="1">
    <location>
        <begin position="1"/>
        <end position="10"/>
    </location>
</feature>
<evidence type="ECO:0000313" key="2">
    <source>
        <dbReference type="EMBL" id="ODS02439.1"/>
    </source>
</evidence>
<accession>A0A1E3W9F9</accession>
<proteinExistence type="predicted"/>
<organism evidence="2 3">
    <name type="scientific">Methyloceanibacter marginalis</name>
    <dbReference type="NCBI Taxonomy" id="1774971"/>
    <lineage>
        <taxon>Bacteria</taxon>
        <taxon>Pseudomonadati</taxon>
        <taxon>Pseudomonadota</taxon>
        <taxon>Alphaproteobacteria</taxon>
        <taxon>Hyphomicrobiales</taxon>
        <taxon>Hyphomicrobiaceae</taxon>
        <taxon>Methyloceanibacter</taxon>
    </lineage>
</organism>
<feature type="region of interest" description="Disordered" evidence="1">
    <location>
        <begin position="1"/>
        <end position="77"/>
    </location>
</feature>
<dbReference type="Proteomes" id="UP000095042">
    <property type="component" value="Unassembled WGS sequence"/>
</dbReference>
<evidence type="ECO:0000313" key="3">
    <source>
        <dbReference type="Proteomes" id="UP000095042"/>
    </source>
</evidence>
<sequence>MTRVSGEETAARGTSSNPWRGVDDKVIRSIANNTTSQLAADLPGGRSASSPSVAAAPAAASTATAATRRSGEAGASA</sequence>
<dbReference type="EMBL" id="LPWD01000310">
    <property type="protein sequence ID" value="ODS02439.1"/>
    <property type="molecule type" value="Genomic_DNA"/>
</dbReference>
<evidence type="ECO:0000256" key="1">
    <source>
        <dbReference type="SAM" id="MobiDB-lite"/>
    </source>
</evidence>